<dbReference type="PANTHER" id="PTHR14604:SF3">
    <property type="entry name" value="SPERM-ASSOCIATED ANTIGEN 16 PROTEIN"/>
    <property type="match status" value="1"/>
</dbReference>
<keyword evidence="7" id="KW-1185">Reference proteome</keyword>
<dbReference type="Gene3D" id="2.130.10.10">
    <property type="entry name" value="YVTN repeat-like/Quinoprotein amine dehydrogenase"/>
    <property type="match status" value="2"/>
</dbReference>
<proteinExistence type="predicted"/>
<dbReference type="InterPro" id="IPR020472">
    <property type="entry name" value="WD40_PAC1"/>
</dbReference>
<dbReference type="Proteomes" id="UP000187209">
    <property type="component" value="Unassembled WGS sequence"/>
</dbReference>
<dbReference type="EMBL" id="MPUH01000473">
    <property type="protein sequence ID" value="OMJ79399.1"/>
    <property type="molecule type" value="Genomic_DNA"/>
</dbReference>
<evidence type="ECO:0000256" key="2">
    <source>
        <dbReference type="ARBA" id="ARBA00022737"/>
    </source>
</evidence>
<feature type="repeat" description="WD" evidence="3">
    <location>
        <begin position="285"/>
        <end position="326"/>
    </location>
</feature>
<comment type="caution">
    <text evidence="6">The sequence shown here is derived from an EMBL/GenBank/DDBJ whole genome shotgun (WGS) entry which is preliminary data.</text>
</comment>
<keyword evidence="2" id="KW-0677">Repeat</keyword>
<feature type="region of interest" description="Disordered" evidence="5">
    <location>
        <begin position="231"/>
        <end position="260"/>
    </location>
</feature>
<dbReference type="InterPro" id="IPR036322">
    <property type="entry name" value="WD40_repeat_dom_sf"/>
</dbReference>
<feature type="coiled-coil region" evidence="4">
    <location>
        <begin position="122"/>
        <end position="149"/>
    </location>
</feature>
<protein>
    <submittedName>
        <fullName evidence="6">Uncharacterized protein</fullName>
    </submittedName>
</protein>
<dbReference type="PRINTS" id="PR00320">
    <property type="entry name" value="GPROTEINBRPT"/>
</dbReference>
<dbReference type="PROSITE" id="PS50294">
    <property type="entry name" value="WD_REPEATS_REGION"/>
    <property type="match status" value="5"/>
</dbReference>
<dbReference type="OrthoDB" id="538223at2759"/>
<feature type="repeat" description="WD" evidence="3">
    <location>
        <begin position="537"/>
        <end position="569"/>
    </location>
</feature>
<feature type="repeat" description="WD" evidence="3">
    <location>
        <begin position="327"/>
        <end position="368"/>
    </location>
</feature>
<reference evidence="6 7" key="1">
    <citation type="submission" date="2016-11" db="EMBL/GenBank/DDBJ databases">
        <title>The macronuclear genome of Stentor coeruleus: a giant cell with tiny introns.</title>
        <authorList>
            <person name="Slabodnick M."/>
            <person name="Ruby J.G."/>
            <person name="Reiff S.B."/>
            <person name="Swart E.C."/>
            <person name="Gosai S."/>
            <person name="Prabakaran S."/>
            <person name="Witkowska E."/>
            <person name="Larue G.E."/>
            <person name="Fisher S."/>
            <person name="Freeman R.M."/>
            <person name="Gunawardena J."/>
            <person name="Chu W."/>
            <person name="Stover N.A."/>
            <person name="Gregory B.D."/>
            <person name="Nowacki M."/>
            <person name="Derisi J."/>
            <person name="Roy S.W."/>
            <person name="Marshall W.F."/>
            <person name="Sood P."/>
        </authorList>
    </citation>
    <scope>NUCLEOTIDE SEQUENCE [LARGE SCALE GENOMIC DNA]</scope>
    <source>
        <strain evidence="6">WM001</strain>
    </source>
</reference>
<evidence type="ECO:0000256" key="5">
    <source>
        <dbReference type="SAM" id="MobiDB-lite"/>
    </source>
</evidence>
<dbReference type="Pfam" id="PF00400">
    <property type="entry name" value="WD40"/>
    <property type="match status" value="6"/>
</dbReference>
<sequence length="569" mass="64776">MSEEDGAYVVEEVNITDSENDDFEYQSVAIDSEEIPEGDEDYEAMAQAVKGRADQPKTPIEVVESKFTLRHESTDDFVRNFLVRLGMTKTLEAFQSEWYELKAKGKLKNEDIAPVPDVYLKNQELRDQVSSMRNELEKAQYNAEKAIATWDKLRKEKDFHRMHHHRVQQEKQKLIGDIDKLRKGHELYEAKYKELAAKYESAMKEKMLMKLERDRLKGRVDTLERSLSQTNQEMIPSDTKKSMMMKSKSKKEETPWPADNRPNPYAAATGIEPAHAESFMLTRTYKGHQLAISALGLHARKPILATVSDDHTWKMWSLTNGELIMSGEGHTDWVSGVCFHPKGSVIATSSGDQTVKIWDFVNARCTSTFTQHTQAVWNVDFHDSGDFLASCSMDHSIRLWDLPTQKCRQSYRGHVDSVNHCKFQPYSNFLGSASGDKTVSLWDMRTAQCVQTYYGHLNCVNHINFSMRGDTISSCDSDGVVKIWDAKMVRERSQFDTGQLPANASVFDKSGMILIVASEDANIYVYNLETGENVHVLRGHEQGVQDVLFDPTGKFIVSASSDATFRVWQ</sequence>
<dbReference type="SMART" id="SM00320">
    <property type="entry name" value="WD40"/>
    <property type="match status" value="7"/>
</dbReference>
<gene>
    <name evidence="6" type="ORF">SteCoe_20603</name>
</gene>
<organism evidence="6 7">
    <name type="scientific">Stentor coeruleus</name>
    <dbReference type="NCBI Taxonomy" id="5963"/>
    <lineage>
        <taxon>Eukaryota</taxon>
        <taxon>Sar</taxon>
        <taxon>Alveolata</taxon>
        <taxon>Ciliophora</taxon>
        <taxon>Postciliodesmatophora</taxon>
        <taxon>Heterotrichea</taxon>
        <taxon>Heterotrichida</taxon>
        <taxon>Stentoridae</taxon>
        <taxon>Stentor</taxon>
    </lineage>
</organism>
<feature type="repeat" description="WD" evidence="3">
    <location>
        <begin position="453"/>
        <end position="485"/>
    </location>
</feature>
<accession>A0A1R2BRF1</accession>
<dbReference type="InterPro" id="IPR050995">
    <property type="entry name" value="WD-F-box_domain-protein"/>
</dbReference>
<dbReference type="CDD" id="cd00200">
    <property type="entry name" value="WD40"/>
    <property type="match status" value="1"/>
</dbReference>
<keyword evidence="1 3" id="KW-0853">WD repeat</keyword>
<evidence type="ECO:0000256" key="4">
    <source>
        <dbReference type="SAM" id="Coils"/>
    </source>
</evidence>
<dbReference type="InterPro" id="IPR015943">
    <property type="entry name" value="WD40/YVTN_repeat-like_dom_sf"/>
</dbReference>
<keyword evidence="4" id="KW-0175">Coiled coil</keyword>
<dbReference type="PANTHER" id="PTHR14604">
    <property type="entry name" value="WD40 REPEAT PF20"/>
    <property type="match status" value="1"/>
</dbReference>
<feature type="repeat" description="WD" evidence="3">
    <location>
        <begin position="411"/>
        <end position="452"/>
    </location>
</feature>
<evidence type="ECO:0000313" key="6">
    <source>
        <dbReference type="EMBL" id="OMJ79399.1"/>
    </source>
</evidence>
<dbReference type="AlphaFoldDB" id="A0A1R2BRF1"/>
<dbReference type="SUPFAM" id="SSF50978">
    <property type="entry name" value="WD40 repeat-like"/>
    <property type="match status" value="1"/>
</dbReference>
<name>A0A1R2BRF1_9CILI</name>
<dbReference type="InterPro" id="IPR001680">
    <property type="entry name" value="WD40_rpt"/>
</dbReference>
<evidence type="ECO:0000256" key="1">
    <source>
        <dbReference type="ARBA" id="ARBA00022574"/>
    </source>
</evidence>
<feature type="repeat" description="WD" evidence="3">
    <location>
        <begin position="369"/>
        <end position="410"/>
    </location>
</feature>
<evidence type="ECO:0000313" key="7">
    <source>
        <dbReference type="Proteomes" id="UP000187209"/>
    </source>
</evidence>
<dbReference type="InterPro" id="IPR019775">
    <property type="entry name" value="WD40_repeat_CS"/>
</dbReference>
<dbReference type="PROSITE" id="PS50082">
    <property type="entry name" value="WD_REPEATS_2"/>
    <property type="match status" value="6"/>
</dbReference>
<dbReference type="PROSITE" id="PS00678">
    <property type="entry name" value="WD_REPEATS_1"/>
    <property type="match status" value="2"/>
</dbReference>
<evidence type="ECO:0000256" key="3">
    <source>
        <dbReference type="PROSITE-ProRule" id="PRU00221"/>
    </source>
</evidence>